<dbReference type="Gene3D" id="1.25.10.10">
    <property type="entry name" value="Leucine-rich Repeat Variant"/>
    <property type="match status" value="1"/>
</dbReference>
<dbReference type="InterPro" id="IPR011989">
    <property type="entry name" value="ARM-like"/>
</dbReference>
<dbReference type="PANTHER" id="PTHR22100:SF13">
    <property type="entry name" value="WINGS APART-LIKE PROTEIN HOMOLOG"/>
    <property type="match status" value="1"/>
</dbReference>
<dbReference type="PROSITE" id="PS51271">
    <property type="entry name" value="WAPL"/>
    <property type="match status" value="1"/>
</dbReference>
<dbReference type="InterPro" id="IPR039874">
    <property type="entry name" value="WAPL"/>
</dbReference>
<dbReference type="AlphaFoldDB" id="A0A0R3R513"/>
<accession>A0A0R3R513</accession>
<dbReference type="WBParaSite" id="BTMF_0001510301-mRNA-1">
    <property type="protein sequence ID" value="BTMF_0001510301-mRNA-1"/>
    <property type="gene ID" value="BTMF_0001510301"/>
</dbReference>
<protein>
    <submittedName>
        <fullName evidence="2">WAPL domain-containing protein</fullName>
    </submittedName>
</protein>
<feature type="domain" description="WAPL" evidence="1">
    <location>
        <begin position="1"/>
        <end position="160"/>
    </location>
</feature>
<sequence length="182" mass="20711">LIGLTVPVYDPESRTERQEPTLKALSQLFVYHESLARSIDEELDNDLVIEDAPDDSVSHDEEIEDHFSSQVFNTSDDGRLHRLPTELSEDEMVEAVQNAMNKASSHMEDSVLASYFALLIGCLLLQNEESVHIVKAEMKNGKLVALIEQLQRFLEFIKLTDGKKAHVRFMERIIDLLDTLDN</sequence>
<evidence type="ECO:0000259" key="1">
    <source>
        <dbReference type="PROSITE" id="PS51271"/>
    </source>
</evidence>
<dbReference type="PANTHER" id="PTHR22100">
    <property type="entry name" value="WINGS APART-LIKE PROTEIN HOMOLOG"/>
    <property type="match status" value="1"/>
</dbReference>
<name>A0A0R3R513_9BILA</name>
<evidence type="ECO:0000313" key="2">
    <source>
        <dbReference type="WBParaSite" id="BTMF_0001510301-mRNA-1"/>
    </source>
</evidence>
<organism evidence="2">
    <name type="scientific">Brugia timori</name>
    <dbReference type="NCBI Taxonomy" id="42155"/>
    <lineage>
        <taxon>Eukaryota</taxon>
        <taxon>Metazoa</taxon>
        <taxon>Ecdysozoa</taxon>
        <taxon>Nematoda</taxon>
        <taxon>Chromadorea</taxon>
        <taxon>Rhabditida</taxon>
        <taxon>Spirurina</taxon>
        <taxon>Spiruromorpha</taxon>
        <taxon>Filarioidea</taxon>
        <taxon>Onchocercidae</taxon>
        <taxon>Brugia</taxon>
    </lineage>
</organism>
<proteinExistence type="predicted"/>
<dbReference type="STRING" id="42155.A0A0R3R513"/>
<reference evidence="2" key="1">
    <citation type="submission" date="2017-02" db="UniProtKB">
        <authorList>
            <consortium name="WormBaseParasite"/>
        </authorList>
    </citation>
    <scope>IDENTIFICATION</scope>
</reference>
<dbReference type="InterPro" id="IPR012502">
    <property type="entry name" value="WAPL_dom"/>
</dbReference>